<dbReference type="GO" id="GO:0060271">
    <property type="term" value="P:cilium assembly"/>
    <property type="evidence" value="ECO:0007669"/>
    <property type="project" value="TreeGrafter"/>
</dbReference>
<keyword evidence="6" id="KW-0967">Endosome</keyword>
<evidence type="ECO:0000256" key="5">
    <source>
        <dbReference type="ARBA" id="ARBA00022490"/>
    </source>
</evidence>
<dbReference type="GeneTree" id="ENSGT00940000156007"/>
<evidence type="ECO:0000256" key="9">
    <source>
        <dbReference type="ARBA" id="ARBA00023136"/>
    </source>
</evidence>
<feature type="region of interest" description="Disordered" evidence="11">
    <location>
        <begin position="27"/>
        <end position="52"/>
    </location>
</feature>
<gene>
    <name evidence="13" type="primary">SNX10</name>
</gene>
<dbReference type="InterPro" id="IPR036871">
    <property type="entry name" value="PX_dom_sf"/>
</dbReference>
<reference evidence="13" key="2">
    <citation type="submission" date="2025-09" db="UniProtKB">
        <authorList>
            <consortium name="Ensembl"/>
        </authorList>
    </citation>
    <scope>IDENTIFICATION</scope>
</reference>
<keyword evidence="14" id="KW-1185">Reference proteome</keyword>
<keyword evidence="7" id="KW-0653">Protein transport</keyword>
<evidence type="ECO:0000313" key="14">
    <source>
        <dbReference type="Proteomes" id="UP000694569"/>
    </source>
</evidence>
<accession>A0A8C5ME59</accession>
<dbReference type="GO" id="GO:1901981">
    <property type="term" value="F:phosphatidylinositol phosphate binding"/>
    <property type="evidence" value="ECO:0007669"/>
    <property type="project" value="TreeGrafter"/>
</dbReference>
<dbReference type="PANTHER" id="PTHR46209">
    <property type="entry name" value="PX DOMAIN-CONTAINING PROTEIN"/>
    <property type="match status" value="1"/>
</dbReference>
<keyword evidence="5" id="KW-0963">Cytoplasm</keyword>
<evidence type="ECO:0000256" key="10">
    <source>
        <dbReference type="ARBA" id="ARBA00029433"/>
    </source>
</evidence>
<evidence type="ECO:0000256" key="6">
    <source>
        <dbReference type="ARBA" id="ARBA00022753"/>
    </source>
</evidence>
<dbReference type="Ensembl" id="ENSLLET00000013496.1">
    <property type="protein sequence ID" value="ENSLLEP00000012987.1"/>
    <property type="gene ID" value="ENSLLEG00000008176.1"/>
</dbReference>
<evidence type="ECO:0000256" key="4">
    <source>
        <dbReference type="ARBA" id="ARBA00022448"/>
    </source>
</evidence>
<dbReference type="GO" id="GO:0006886">
    <property type="term" value="P:intracellular protein transport"/>
    <property type="evidence" value="ECO:0007669"/>
    <property type="project" value="InterPro"/>
</dbReference>
<keyword evidence="8" id="KW-0446">Lipid-binding</keyword>
<sequence length="241" mass="27126">MLSAAARILSMESIEADAGGHVTNQISPVSVGIHGKDSSPPPPPSLSLLPSAGGGGQSCGPCRRTEVFGTVYFVSFKMPGNKKAETISVWVRDPQERKDEWPSYLDYEICMYTNSMCFTLKTSRVRRRFREFVWLRQRLQSNVLIDLPEMPPKIPFFNLLNSQNVEHRVRGLHEFLNKVVQSPVVLSDSRLHLFLQTQLSPEEMEACASGQTTYTVTEAIQKFASSNRRFPVEENEELCVS</sequence>
<dbReference type="PROSITE" id="PS50195">
    <property type="entry name" value="PX"/>
    <property type="match status" value="1"/>
</dbReference>
<dbReference type="Gene3D" id="3.30.1520.10">
    <property type="entry name" value="Phox-like domain"/>
    <property type="match status" value="1"/>
</dbReference>
<dbReference type="AlphaFoldDB" id="A0A8C5ME59"/>
<dbReference type="InterPro" id="IPR001683">
    <property type="entry name" value="PX_dom"/>
</dbReference>
<protein>
    <submittedName>
        <fullName evidence="13">Sorting nexin 10</fullName>
    </submittedName>
</protein>
<dbReference type="Pfam" id="PF00787">
    <property type="entry name" value="PX"/>
    <property type="match status" value="1"/>
</dbReference>
<evidence type="ECO:0000313" key="13">
    <source>
        <dbReference type="Ensembl" id="ENSLLEP00000012987.1"/>
    </source>
</evidence>
<organism evidence="13 14">
    <name type="scientific">Leptobrachium leishanense</name>
    <name type="common">Leishan spiny toad</name>
    <dbReference type="NCBI Taxonomy" id="445787"/>
    <lineage>
        <taxon>Eukaryota</taxon>
        <taxon>Metazoa</taxon>
        <taxon>Chordata</taxon>
        <taxon>Craniata</taxon>
        <taxon>Vertebrata</taxon>
        <taxon>Euteleostomi</taxon>
        <taxon>Amphibia</taxon>
        <taxon>Batrachia</taxon>
        <taxon>Anura</taxon>
        <taxon>Pelobatoidea</taxon>
        <taxon>Megophryidae</taxon>
        <taxon>Leptobrachium</taxon>
    </lineage>
</organism>
<keyword evidence="9" id="KW-0472">Membrane</keyword>
<evidence type="ECO:0000256" key="7">
    <source>
        <dbReference type="ARBA" id="ARBA00022927"/>
    </source>
</evidence>
<evidence type="ECO:0000256" key="11">
    <source>
        <dbReference type="SAM" id="MobiDB-lite"/>
    </source>
</evidence>
<dbReference type="Proteomes" id="UP000694569">
    <property type="component" value="Unplaced"/>
</dbReference>
<comment type="similarity">
    <text evidence="3">Belongs to the sorting nexin family.</text>
</comment>
<reference evidence="13" key="1">
    <citation type="submission" date="2025-08" db="UniProtKB">
        <authorList>
            <consortium name="Ensembl"/>
        </authorList>
    </citation>
    <scope>IDENTIFICATION</scope>
</reference>
<dbReference type="SMART" id="SM00312">
    <property type="entry name" value="PX"/>
    <property type="match status" value="1"/>
</dbReference>
<dbReference type="InterPro" id="IPR043544">
    <property type="entry name" value="SNX10/11"/>
</dbReference>
<evidence type="ECO:0000256" key="2">
    <source>
        <dbReference type="ARBA" id="ARBA00004496"/>
    </source>
</evidence>
<keyword evidence="4" id="KW-0813">Transport</keyword>
<evidence type="ECO:0000256" key="8">
    <source>
        <dbReference type="ARBA" id="ARBA00023121"/>
    </source>
</evidence>
<evidence type="ECO:0000256" key="3">
    <source>
        <dbReference type="ARBA" id="ARBA00010883"/>
    </source>
</evidence>
<name>A0A8C5ME59_9ANUR</name>
<dbReference type="GO" id="GO:0005768">
    <property type="term" value="C:endosome"/>
    <property type="evidence" value="ECO:0007669"/>
    <property type="project" value="UniProtKB-SubCell"/>
</dbReference>
<evidence type="ECO:0000259" key="12">
    <source>
        <dbReference type="PROSITE" id="PS50195"/>
    </source>
</evidence>
<evidence type="ECO:0000256" key="1">
    <source>
        <dbReference type="ARBA" id="ARBA00004177"/>
    </source>
</evidence>
<comment type="subcellular location">
    <subcellularLocation>
        <location evidence="2">Cytoplasm</location>
    </subcellularLocation>
    <subcellularLocation>
        <location evidence="10">Endomembrane system</location>
        <topology evidence="10">Peripheral membrane protein</topology>
        <orientation evidence="10">Cytoplasmic side</orientation>
    </subcellularLocation>
    <subcellularLocation>
        <location evidence="1">Endosome</location>
    </subcellularLocation>
</comment>
<proteinExistence type="inferred from homology"/>
<dbReference type="SUPFAM" id="SSF64268">
    <property type="entry name" value="PX domain"/>
    <property type="match status" value="1"/>
</dbReference>
<dbReference type="GO" id="GO:0016050">
    <property type="term" value="P:vesicle organization"/>
    <property type="evidence" value="ECO:0007669"/>
    <property type="project" value="TreeGrafter"/>
</dbReference>
<dbReference type="OrthoDB" id="5227681at2759"/>
<dbReference type="PANTHER" id="PTHR46209:SF2">
    <property type="entry name" value="SORTING NEXIN-10"/>
    <property type="match status" value="1"/>
</dbReference>
<feature type="domain" description="PX" evidence="12">
    <location>
        <begin position="85"/>
        <end position="201"/>
    </location>
</feature>